<dbReference type="PANTHER" id="PTHR47947">
    <property type="entry name" value="CYTOCHROME P450 82C3-RELATED"/>
    <property type="match status" value="1"/>
</dbReference>
<evidence type="ECO:0000256" key="7">
    <source>
        <dbReference type="ARBA" id="ARBA00023002"/>
    </source>
</evidence>
<dbReference type="PROSITE" id="PS00086">
    <property type="entry name" value="CYTOCHROME_P450"/>
    <property type="match status" value="1"/>
</dbReference>
<evidence type="ECO:0000256" key="2">
    <source>
        <dbReference type="ARBA" id="ARBA00010617"/>
    </source>
</evidence>
<evidence type="ECO:0000256" key="13">
    <source>
        <dbReference type="SAM" id="Coils"/>
    </source>
</evidence>
<protein>
    <recommendedName>
        <fullName evidence="17">Cytochrome P450</fullName>
    </recommendedName>
</protein>
<evidence type="ECO:0000256" key="4">
    <source>
        <dbReference type="ARBA" id="ARBA00022692"/>
    </source>
</evidence>
<evidence type="ECO:0000256" key="11">
    <source>
        <dbReference type="PIRSR" id="PIRSR602401-1"/>
    </source>
</evidence>
<evidence type="ECO:0000256" key="1">
    <source>
        <dbReference type="ARBA" id="ARBA00004167"/>
    </source>
</evidence>
<evidence type="ECO:0000256" key="14">
    <source>
        <dbReference type="SAM" id="Phobius"/>
    </source>
</evidence>
<dbReference type="CDD" id="cd20653">
    <property type="entry name" value="CYP81"/>
    <property type="match status" value="1"/>
</dbReference>
<keyword evidence="16" id="KW-1185">Reference proteome</keyword>
<feature type="binding site" description="axial binding residue" evidence="11">
    <location>
        <position position="458"/>
    </location>
    <ligand>
        <name>heme</name>
        <dbReference type="ChEBI" id="CHEBI:30413"/>
    </ligand>
    <ligandPart>
        <name>Fe</name>
        <dbReference type="ChEBI" id="CHEBI:18248"/>
    </ligandPart>
</feature>
<dbReference type="InterPro" id="IPR001128">
    <property type="entry name" value="Cyt_P450"/>
</dbReference>
<dbReference type="EMBL" id="JAKUCV010001771">
    <property type="protein sequence ID" value="KAJ4845099.1"/>
    <property type="molecule type" value="Genomic_DNA"/>
</dbReference>
<keyword evidence="13" id="KW-0175">Coiled coil</keyword>
<dbReference type="Gene3D" id="1.10.630.10">
    <property type="entry name" value="Cytochrome P450"/>
    <property type="match status" value="2"/>
</dbReference>
<dbReference type="GO" id="GO:0020037">
    <property type="term" value="F:heme binding"/>
    <property type="evidence" value="ECO:0007669"/>
    <property type="project" value="InterPro"/>
</dbReference>
<evidence type="ECO:0000256" key="3">
    <source>
        <dbReference type="ARBA" id="ARBA00022617"/>
    </source>
</evidence>
<gene>
    <name evidence="15" type="ORF">Tsubulata_033142</name>
</gene>
<keyword evidence="6 14" id="KW-1133">Transmembrane helix</keyword>
<keyword evidence="4 14" id="KW-0812">Transmembrane</keyword>
<evidence type="ECO:0000256" key="5">
    <source>
        <dbReference type="ARBA" id="ARBA00022723"/>
    </source>
</evidence>
<keyword evidence="7 12" id="KW-0560">Oxidoreductase</keyword>
<comment type="caution">
    <text evidence="15">The sequence shown here is derived from an EMBL/GenBank/DDBJ whole genome shotgun (WGS) entry which is preliminary data.</text>
</comment>
<dbReference type="InterPro" id="IPR002401">
    <property type="entry name" value="Cyt_P450_E_grp-I"/>
</dbReference>
<feature type="transmembrane region" description="Helical" evidence="14">
    <location>
        <begin position="48"/>
        <end position="67"/>
    </location>
</feature>
<dbReference type="AlphaFoldDB" id="A0A9Q0JKL7"/>
<dbReference type="PANTHER" id="PTHR47947:SF62">
    <property type="entry name" value="CYTOCHROME P450, FAMILY 81, SUBFAMILY D, POLYPEPTIDE 5"/>
    <property type="match status" value="1"/>
</dbReference>
<evidence type="ECO:0000256" key="8">
    <source>
        <dbReference type="ARBA" id="ARBA00023004"/>
    </source>
</evidence>
<organism evidence="15 16">
    <name type="scientific">Turnera subulata</name>
    <dbReference type="NCBI Taxonomy" id="218843"/>
    <lineage>
        <taxon>Eukaryota</taxon>
        <taxon>Viridiplantae</taxon>
        <taxon>Streptophyta</taxon>
        <taxon>Embryophyta</taxon>
        <taxon>Tracheophyta</taxon>
        <taxon>Spermatophyta</taxon>
        <taxon>Magnoliopsida</taxon>
        <taxon>eudicotyledons</taxon>
        <taxon>Gunneridae</taxon>
        <taxon>Pentapetalae</taxon>
        <taxon>rosids</taxon>
        <taxon>fabids</taxon>
        <taxon>Malpighiales</taxon>
        <taxon>Passifloraceae</taxon>
        <taxon>Turnera</taxon>
    </lineage>
</organism>
<dbReference type="SUPFAM" id="SSF48264">
    <property type="entry name" value="Cytochrome P450"/>
    <property type="match status" value="1"/>
</dbReference>
<keyword evidence="9 12" id="KW-0503">Monooxygenase</keyword>
<dbReference type="InterPro" id="IPR017972">
    <property type="entry name" value="Cyt_P450_CS"/>
</dbReference>
<dbReference type="InterPro" id="IPR036396">
    <property type="entry name" value="Cyt_P450_sf"/>
</dbReference>
<name>A0A9Q0JKL7_9ROSI</name>
<dbReference type="GO" id="GO:0005506">
    <property type="term" value="F:iron ion binding"/>
    <property type="evidence" value="ECO:0007669"/>
    <property type="project" value="InterPro"/>
</dbReference>
<evidence type="ECO:0000256" key="10">
    <source>
        <dbReference type="ARBA" id="ARBA00023136"/>
    </source>
</evidence>
<evidence type="ECO:0000313" key="16">
    <source>
        <dbReference type="Proteomes" id="UP001141552"/>
    </source>
</evidence>
<evidence type="ECO:0000313" key="15">
    <source>
        <dbReference type="EMBL" id="KAJ4845099.1"/>
    </source>
</evidence>
<reference evidence="15" key="2">
    <citation type="journal article" date="2023" name="Plants (Basel)">
        <title>Annotation of the Turnera subulata (Passifloraceae) Draft Genome Reveals the S-Locus Evolved after the Divergence of Turneroideae from Passifloroideae in a Stepwise Manner.</title>
        <authorList>
            <person name="Henning P.M."/>
            <person name="Roalson E.H."/>
            <person name="Mir W."/>
            <person name="McCubbin A.G."/>
            <person name="Shore J.S."/>
        </authorList>
    </citation>
    <scope>NUCLEOTIDE SEQUENCE</scope>
    <source>
        <strain evidence="15">F60SS</strain>
    </source>
</reference>
<comment type="similarity">
    <text evidence="2 12">Belongs to the cytochrome P450 family.</text>
</comment>
<evidence type="ECO:0000256" key="6">
    <source>
        <dbReference type="ARBA" id="ARBA00022989"/>
    </source>
</evidence>
<proteinExistence type="inferred from homology"/>
<dbReference type="OrthoDB" id="1055148at2759"/>
<reference evidence="15" key="1">
    <citation type="submission" date="2022-02" db="EMBL/GenBank/DDBJ databases">
        <authorList>
            <person name="Henning P.M."/>
            <person name="McCubbin A.G."/>
            <person name="Shore J.S."/>
        </authorList>
    </citation>
    <scope>NUCLEOTIDE SEQUENCE</scope>
    <source>
        <strain evidence="15">F60SS</strain>
        <tissue evidence="15">Leaves</tissue>
    </source>
</reference>
<dbReference type="GO" id="GO:0016705">
    <property type="term" value="F:oxidoreductase activity, acting on paired donors, with incorporation or reduction of molecular oxygen"/>
    <property type="evidence" value="ECO:0007669"/>
    <property type="project" value="InterPro"/>
</dbReference>
<dbReference type="GO" id="GO:0016020">
    <property type="term" value="C:membrane"/>
    <property type="evidence" value="ECO:0007669"/>
    <property type="project" value="UniProtKB-SubCell"/>
</dbReference>
<comment type="subcellular location">
    <subcellularLocation>
        <location evidence="1">Membrane</location>
        <topology evidence="1">Single-pass membrane protein</topology>
    </subcellularLocation>
</comment>
<dbReference type="PRINTS" id="PR00463">
    <property type="entry name" value="EP450I"/>
</dbReference>
<comment type="cofactor">
    <cofactor evidence="11">
        <name>heme</name>
        <dbReference type="ChEBI" id="CHEBI:30413"/>
    </cofactor>
</comment>
<feature type="coiled-coil region" evidence="13">
    <location>
        <begin position="298"/>
        <end position="325"/>
    </location>
</feature>
<keyword evidence="3 11" id="KW-0349">Heme</keyword>
<keyword evidence="8 11" id="KW-0408">Iron</keyword>
<evidence type="ECO:0000256" key="9">
    <source>
        <dbReference type="ARBA" id="ARBA00023033"/>
    </source>
</evidence>
<dbReference type="InterPro" id="IPR050651">
    <property type="entry name" value="Plant_Cytochrome_P450_Monoox"/>
</dbReference>
<keyword evidence="5 11" id="KW-0479">Metal-binding</keyword>
<dbReference type="PRINTS" id="PR00385">
    <property type="entry name" value="P450"/>
</dbReference>
<dbReference type="Proteomes" id="UP001141552">
    <property type="component" value="Unassembled WGS sequence"/>
</dbReference>
<evidence type="ECO:0000256" key="12">
    <source>
        <dbReference type="RuleBase" id="RU000461"/>
    </source>
</evidence>
<keyword evidence="10 14" id="KW-0472">Membrane</keyword>
<accession>A0A9Q0JKL7</accession>
<evidence type="ECO:0008006" key="17">
    <source>
        <dbReference type="Google" id="ProtNLM"/>
    </source>
</evidence>
<sequence>MKQTIVSNLASCSLFWFVLFKPHPLQICATYHTSNLDQRRIVLSMEETLFYISLSLLLIFIGLRIYISNRRQKALPPSPPALPIVGHLHLLKPFPLHRSLYSLAQKYGPIVSLRFGSRLVVVVSSLPAVEECFTKNDIVFANRPKLLMGKHLGYNYTTMTQASYSDHWRNLRRIGALEIFSTHRLNMFLGIRKDEIKRLILKLATNGSLTKQGSAARVVELKSLFQELTFNIMMRMVAGKRYYGDDATDEQAKLFRETMAEAVGYGGASNPGDFLPILNWIDGGDFEKRVKTLAKKMDKFLQGLIEELRRKKEDLDNARNTMIDHLLSLQESEPEYYTDEIIKGLVLKAKEELDKEIGQECLVDEHHLSKLHYLHNIINETLRLYPAAPLLVPHMSSDNCTLGGYNVPRGTMLLVNAWAVHRDPTLWDDPTKFEPERFGNGEGESRKLVPFGLGRRSCPGAGLAQRVVGLTLGSLIQCFEWERVSHKEIDMTEASGITLHKVKPLEVICTPRPIIKNIFV</sequence>
<dbReference type="Pfam" id="PF00067">
    <property type="entry name" value="p450"/>
    <property type="match status" value="2"/>
</dbReference>
<dbReference type="GO" id="GO:0004497">
    <property type="term" value="F:monooxygenase activity"/>
    <property type="evidence" value="ECO:0007669"/>
    <property type="project" value="UniProtKB-KW"/>
</dbReference>